<dbReference type="AlphaFoldDB" id="G0MSR2"/>
<dbReference type="FunCoup" id="G0MSR2">
    <property type="interactions" value="227"/>
</dbReference>
<feature type="chain" id="PRO_5003403543" description="DUF19 domain-containing protein" evidence="1">
    <location>
        <begin position="17"/>
        <end position="214"/>
    </location>
</feature>
<proteinExistence type="predicted"/>
<name>G0MSR2_CAEBE</name>
<dbReference type="HOGENOM" id="CLU_1289971_0_0_1"/>
<dbReference type="OMA" id="YECCDEN"/>
<dbReference type="Proteomes" id="UP000008068">
    <property type="component" value="Unassembled WGS sequence"/>
</dbReference>
<feature type="signal peptide" evidence="1">
    <location>
        <begin position="1"/>
        <end position="16"/>
    </location>
</feature>
<organism evidence="3">
    <name type="scientific">Caenorhabditis brenneri</name>
    <name type="common">Nematode worm</name>
    <dbReference type="NCBI Taxonomy" id="135651"/>
    <lineage>
        <taxon>Eukaryota</taxon>
        <taxon>Metazoa</taxon>
        <taxon>Ecdysozoa</taxon>
        <taxon>Nematoda</taxon>
        <taxon>Chromadorea</taxon>
        <taxon>Rhabditida</taxon>
        <taxon>Rhabditina</taxon>
        <taxon>Rhabditomorpha</taxon>
        <taxon>Rhabditoidea</taxon>
        <taxon>Rhabditidae</taxon>
        <taxon>Peloderinae</taxon>
        <taxon>Caenorhabditis</taxon>
    </lineage>
</organism>
<sequence length="214" mass="24899">MWTIFLVFLVFTQVHADFNDEASHIFQSLVSQKCENQTEQKQFDYCYDMFEDTLSRQIPTLNGSELLLMSLVHNQLVWLDWCIRDAQCLPHVQLKFILQGNAYSIEKLYLLKSNKCTKRADVPHVAKNCSDHYTSSKSDDEDEFVAMYHHRDDIVHCIVNALNVFPECDESSRQQIAAACYSMIDVLAAFSPEINKDNVFVFDRFKYENITLAM</sequence>
<evidence type="ECO:0008006" key="4">
    <source>
        <dbReference type="Google" id="ProtNLM"/>
    </source>
</evidence>
<dbReference type="EMBL" id="GL379810">
    <property type="protein sequence ID" value="EGT43107.1"/>
    <property type="molecule type" value="Genomic_DNA"/>
</dbReference>
<evidence type="ECO:0000256" key="1">
    <source>
        <dbReference type="SAM" id="SignalP"/>
    </source>
</evidence>
<accession>G0MSR2</accession>
<keyword evidence="1" id="KW-0732">Signal</keyword>
<dbReference type="eggNOG" id="ENOG502TK61">
    <property type="taxonomic scope" value="Eukaryota"/>
</dbReference>
<evidence type="ECO:0000313" key="3">
    <source>
        <dbReference type="Proteomes" id="UP000008068"/>
    </source>
</evidence>
<reference evidence="3" key="1">
    <citation type="submission" date="2011-07" db="EMBL/GenBank/DDBJ databases">
        <authorList>
            <consortium name="Caenorhabditis brenneri Sequencing and Analysis Consortium"/>
            <person name="Wilson R.K."/>
        </authorList>
    </citation>
    <scope>NUCLEOTIDE SEQUENCE [LARGE SCALE GENOMIC DNA]</scope>
    <source>
        <strain evidence="3">PB2801</strain>
    </source>
</reference>
<dbReference type="InParanoid" id="G0MSR2"/>
<protein>
    <recommendedName>
        <fullName evidence="4">DUF19 domain-containing protein</fullName>
    </recommendedName>
</protein>
<evidence type="ECO:0000313" key="2">
    <source>
        <dbReference type="EMBL" id="EGT43107.1"/>
    </source>
</evidence>
<gene>
    <name evidence="2" type="ORF">CAEBREN_16308</name>
</gene>
<keyword evidence="3" id="KW-1185">Reference proteome</keyword>